<dbReference type="PANTHER" id="PTHR33281">
    <property type="entry name" value="UPF0187 PROTEIN YNEE"/>
    <property type="match status" value="1"/>
</dbReference>
<protein>
    <submittedName>
        <fullName evidence="10">Uncharacterized protein</fullName>
    </submittedName>
</protein>
<evidence type="ECO:0000256" key="5">
    <source>
        <dbReference type="ARBA" id="ARBA00022989"/>
    </source>
</evidence>
<dbReference type="InterPro" id="IPR044669">
    <property type="entry name" value="YneE/VCCN1/2-like"/>
</dbReference>
<reference evidence="10 11" key="1">
    <citation type="journal article" date="2013" name="BMC Genomics">
        <title>Reconstruction of the lipid metabolism for the microalga Monoraphidium neglectum from its genome sequence reveals characteristics suitable for biofuel production.</title>
        <authorList>
            <person name="Bogen C."/>
            <person name="Al-Dilaimi A."/>
            <person name="Albersmeier A."/>
            <person name="Wichmann J."/>
            <person name="Grundmann M."/>
            <person name="Rupp O."/>
            <person name="Lauersen K.J."/>
            <person name="Blifernez-Klassen O."/>
            <person name="Kalinowski J."/>
            <person name="Goesmann A."/>
            <person name="Mussgnug J.H."/>
            <person name="Kruse O."/>
        </authorList>
    </citation>
    <scope>NUCLEOTIDE SEQUENCE [LARGE SCALE GENOMIC DNA]</scope>
    <source>
        <strain evidence="10 11">SAG 48.87</strain>
    </source>
</reference>
<keyword evidence="7 9" id="KW-0472">Membrane</keyword>
<keyword evidence="5 9" id="KW-1133">Transmembrane helix</keyword>
<evidence type="ECO:0000256" key="2">
    <source>
        <dbReference type="ARBA" id="ARBA00022448"/>
    </source>
</evidence>
<feature type="transmembrane region" description="Helical" evidence="9">
    <location>
        <begin position="20"/>
        <end position="37"/>
    </location>
</feature>
<gene>
    <name evidence="10" type="ORF">MNEG_6035</name>
</gene>
<dbReference type="GeneID" id="25738911"/>
<comment type="subcellular location">
    <subcellularLocation>
        <location evidence="1">Cell membrane</location>
        <topology evidence="1">Multi-pass membrane protein</topology>
    </subcellularLocation>
</comment>
<evidence type="ECO:0000256" key="9">
    <source>
        <dbReference type="SAM" id="Phobius"/>
    </source>
</evidence>
<evidence type="ECO:0000256" key="8">
    <source>
        <dbReference type="SAM" id="MobiDB-lite"/>
    </source>
</evidence>
<dbReference type="OrthoDB" id="1368at2759"/>
<accession>A0A0D2JSD1</accession>
<keyword evidence="2" id="KW-0813">Transport</keyword>
<dbReference type="GO" id="GO:0005886">
    <property type="term" value="C:plasma membrane"/>
    <property type="evidence" value="ECO:0007669"/>
    <property type="project" value="UniProtKB-SubCell"/>
</dbReference>
<sequence length="267" mass="26900">MVLSTNRPTTPTGPKTSDRLVWLILLPFTLWPVYYWMSIPLSGLFAFLMFGIDEIGVQIEEPFGILPLEAITNTIELNIRELLAHSFEATALATQPRRAHGAPSAHAFGSTTGGIDEDQEVAAVAATGAAAAAGGAAACDHGTEVTAEVCVEGGGRRKSEAAAGGVAGGSRRSVALLTSASNEAQELVAAALQLQSAKSGACGGLASGGSGGLRGGSGGGGSVGRRPIRVASKTEVEIASGGQPISAATTSPQHSLTSGGLATWLHD</sequence>
<name>A0A0D2JSD1_9CHLO</name>
<feature type="compositionally biased region" description="Polar residues" evidence="8">
    <location>
        <begin position="246"/>
        <end position="260"/>
    </location>
</feature>
<feature type="region of interest" description="Disordered" evidence="8">
    <location>
        <begin position="237"/>
        <end position="267"/>
    </location>
</feature>
<evidence type="ECO:0000256" key="6">
    <source>
        <dbReference type="ARBA" id="ARBA00023065"/>
    </source>
</evidence>
<dbReference type="EMBL" id="KK101167">
    <property type="protein sequence ID" value="KIZ01923.1"/>
    <property type="molecule type" value="Genomic_DNA"/>
</dbReference>
<dbReference type="Proteomes" id="UP000054498">
    <property type="component" value="Unassembled WGS sequence"/>
</dbReference>
<dbReference type="Pfam" id="PF25539">
    <property type="entry name" value="Bestrophin_2"/>
    <property type="match status" value="1"/>
</dbReference>
<keyword evidence="11" id="KW-1185">Reference proteome</keyword>
<dbReference type="AlphaFoldDB" id="A0A0D2JSD1"/>
<evidence type="ECO:0000313" key="10">
    <source>
        <dbReference type="EMBL" id="KIZ01923.1"/>
    </source>
</evidence>
<organism evidence="10 11">
    <name type="scientific">Monoraphidium neglectum</name>
    <dbReference type="NCBI Taxonomy" id="145388"/>
    <lineage>
        <taxon>Eukaryota</taxon>
        <taxon>Viridiplantae</taxon>
        <taxon>Chlorophyta</taxon>
        <taxon>core chlorophytes</taxon>
        <taxon>Chlorophyceae</taxon>
        <taxon>CS clade</taxon>
        <taxon>Sphaeropleales</taxon>
        <taxon>Selenastraceae</taxon>
        <taxon>Monoraphidium</taxon>
    </lineage>
</organism>
<dbReference type="PANTHER" id="PTHR33281:SF19">
    <property type="entry name" value="VOLTAGE-DEPENDENT ANION CHANNEL-FORMING PROTEIN YNEE"/>
    <property type="match status" value="1"/>
</dbReference>
<keyword evidence="6" id="KW-0406">Ion transport</keyword>
<evidence type="ECO:0000256" key="4">
    <source>
        <dbReference type="ARBA" id="ARBA00022692"/>
    </source>
</evidence>
<evidence type="ECO:0000256" key="7">
    <source>
        <dbReference type="ARBA" id="ARBA00023136"/>
    </source>
</evidence>
<keyword evidence="4 9" id="KW-0812">Transmembrane</keyword>
<proteinExistence type="predicted"/>
<evidence type="ECO:0000256" key="3">
    <source>
        <dbReference type="ARBA" id="ARBA00022475"/>
    </source>
</evidence>
<dbReference type="RefSeq" id="XP_013900942.1">
    <property type="nucleotide sequence ID" value="XM_014045488.1"/>
</dbReference>
<evidence type="ECO:0000256" key="1">
    <source>
        <dbReference type="ARBA" id="ARBA00004651"/>
    </source>
</evidence>
<evidence type="ECO:0000313" key="11">
    <source>
        <dbReference type="Proteomes" id="UP000054498"/>
    </source>
</evidence>
<keyword evidence="3" id="KW-1003">Cell membrane</keyword>
<dbReference type="KEGG" id="mng:MNEG_6035"/>
<dbReference type="GO" id="GO:0005254">
    <property type="term" value="F:chloride channel activity"/>
    <property type="evidence" value="ECO:0007669"/>
    <property type="project" value="InterPro"/>
</dbReference>